<protein>
    <submittedName>
        <fullName evidence="1">Uncharacterized protein</fullName>
    </submittedName>
</protein>
<dbReference type="InterPro" id="IPR027443">
    <property type="entry name" value="IPNS-like_sf"/>
</dbReference>
<dbReference type="EMBL" id="AYRZ02000009">
    <property type="protein sequence ID" value="PHT72293.1"/>
    <property type="molecule type" value="Genomic_DNA"/>
</dbReference>
<dbReference type="STRING" id="4072.A0A2G2YRC4"/>
<proteinExistence type="predicted"/>
<reference evidence="1 2" key="2">
    <citation type="journal article" date="2017" name="Genome Biol.">
        <title>New reference genome sequences of hot pepper reveal the massive evolution of plant disease-resistance genes by retroduplication.</title>
        <authorList>
            <person name="Kim S."/>
            <person name="Park J."/>
            <person name="Yeom S.I."/>
            <person name="Kim Y.M."/>
            <person name="Seo E."/>
            <person name="Kim K.T."/>
            <person name="Kim M.S."/>
            <person name="Lee J.M."/>
            <person name="Cheong K."/>
            <person name="Shin H.S."/>
            <person name="Kim S.B."/>
            <person name="Han K."/>
            <person name="Lee J."/>
            <person name="Park M."/>
            <person name="Lee H.A."/>
            <person name="Lee H.Y."/>
            <person name="Lee Y."/>
            <person name="Oh S."/>
            <person name="Lee J.H."/>
            <person name="Choi E."/>
            <person name="Choi E."/>
            <person name="Lee S.E."/>
            <person name="Jeon J."/>
            <person name="Kim H."/>
            <person name="Choi G."/>
            <person name="Song H."/>
            <person name="Lee J."/>
            <person name="Lee S.C."/>
            <person name="Kwon J.K."/>
            <person name="Lee H.Y."/>
            <person name="Koo N."/>
            <person name="Hong Y."/>
            <person name="Kim R.W."/>
            <person name="Kang W.H."/>
            <person name="Huh J.H."/>
            <person name="Kang B.C."/>
            <person name="Yang T.J."/>
            <person name="Lee Y.H."/>
            <person name="Bennetzen J.L."/>
            <person name="Choi D."/>
        </authorList>
    </citation>
    <scope>NUCLEOTIDE SEQUENCE [LARGE SCALE GENOMIC DNA]</scope>
    <source>
        <strain evidence="2">cv. CM334</strain>
    </source>
</reference>
<name>A0A2G2YRC4_CAPAN</name>
<dbReference type="Gene3D" id="2.60.120.330">
    <property type="entry name" value="B-lactam Antibiotic, Isopenicillin N Synthase, Chain"/>
    <property type="match status" value="1"/>
</dbReference>
<dbReference type="Proteomes" id="UP000222542">
    <property type="component" value="Unassembled WGS sequence"/>
</dbReference>
<reference evidence="1 2" key="1">
    <citation type="journal article" date="2014" name="Nat. Genet.">
        <title>Genome sequence of the hot pepper provides insights into the evolution of pungency in Capsicum species.</title>
        <authorList>
            <person name="Kim S."/>
            <person name="Park M."/>
            <person name="Yeom S.I."/>
            <person name="Kim Y.M."/>
            <person name="Lee J.M."/>
            <person name="Lee H.A."/>
            <person name="Seo E."/>
            <person name="Choi J."/>
            <person name="Cheong K."/>
            <person name="Kim K.T."/>
            <person name="Jung K."/>
            <person name="Lee G.W."/>
            <person name="Oh S.K."/>
            <person name="Bae C."/>
            <person name="Kim S.B."/>
            <person name="Lee H.Y."/>
            <person name="Kim S.Y."/>
            <person name="Kim M.S."/>
            <person name="Kang B.C."/>
            <person name="Jo Y.D."/>
            <person name="Yang H.B."/>
            <person name="Jeong H.J."/>
            <person name="Kang W.H."/>
            <person name="Kwon J.K."/>
            <person name="Shin C."/>
            <person name="Lim J.Y."/>
            <person name="Park J.H."/>
            <person name="Huh J.H."/>
            <person name="Kim J.S."/>
            <person name="Kim B.D."/>
            <person name="Cohen O."/>
            <person name="Paran I."/>
            <person name="Suh M.C."/>
            <person name="Lee S.B."/>
            <person name="Kim Y.K."/>
            <person name="Shin Y."/>
            <person name="Noh S.J."/>
            <person name="Park J."/>
            <person name="Seo Y.S."/>
            <person name="Kwon S.Y."/>
            <person name="Kim H.A."/>
            <person name="Park J.M."/>
            <person name="Kim H.J."/>
            <person name="Choi S.B."/>
            <person name="Bosland P.W."/>
            <person name="Reeves G."/>
            <person name="Jo S.H."/>
            <person name="Lee B.W."/>
            <person name="Cho H.T."/>
            <person name="Choi H.S."/>
            <person name="Lee M.S."/>
            <person name="Yu Y."/>
            <person name="Do Choi Y."/>
            <person name="Park B.S."/>
            <person name="van Deynze A."/>
            <person name="Ashrafi H."/>
            <person name="Hill T."/>
            <person name="Kim W.T."/>
            <person name="Pai H.S."/>
            <person name="Ahn H.K."/>
            <person name="Yeam I."/>
            <person name="Giovannoni J.J."/>
            <person name="Rose J.K."/>
            <person name="Sorensen I."/>
            <person name="Lee S.J."/>
            <person name="Kim R.W."/>
            <person name="Choi I.Y."/>
            <person name="Choi B.S."/>
            <person name="Lim J.S."/>
            <person name="Lee Y.H."/>
            <person name="Choi D."/>
        </authorList>
    </citation>
    <scope>NUCLEOTIDE SEQUENCE [LARGE SCALE GENOMIC DNA]</scope>
    <source>
        <strain evidence="2">cv. CM334</strain>
    </source>
</reference>
<accession>A0A2G2YRC4</accession>
<evidence type="ECO:0000313" key="2">
    <source>
        <dbReference type="Proteomes" id="UP000222542"/>
    </source>
</evidence>
<sequence>MEVINTNAEKYDRKAELQPFDETKAGVKGLMDATITKVPRIFVQPSKIEDSTIDSNEKFSFPIVDLDGISKEDPIK</sequence>
<dbReference type="AlphaFoldDB" id="A0A2G2YRC4"/>
<evidence type="ECO:0000313" key="1">
    <source>
        <dbReference type="EMBL" id="PHT72293.1"/>
    </source>
</evidence>
<organism evidence="1 2">
    <name type="scientific">Capsicum annuum</name>
    <name type="common">Capsicum pepper</name>
    <dbReference type="NCBI Taxonomy" id="4072"/>
    <lineage>
        <taxon>Eukaryota</taxon>
        <taxon>Viridiplantae</taxon>
        <taxon>Streptophyta</taxon>
        <taxon>Embryophyta</taxon>
        <taxon>Tracheophyta</taxon>
        <taxon>Spermatophyta</taxon>
        <taxon>Magnoliopsida</taxon>
        <taxon>eudicotyledons</taxon>
        <taxon>Gunneridae</taxon>
        <taxon>Pentapetalae</taxon>
        <taxon>asterids</taxon>
        <taxon>lamiids</taxon>
        <taxon>Solanales</taxon>
        <taxon>Solanaceae</taxon>
        <taxon>Solanoideae</taxon>
        <taxon>Capsiceae</taxon>
        <taxon>Capsicum</taxon>
    </lineage>
</organism>
<dbReference type="Gramene" id="PHT72293">
    <property type="protein sequence ID" value="PHT72293"/>
    <property type="gene ID" value="T459_23078"/>
</dbReference>
<comment type="caution">
    <text evidence="1">The sequence shown here is derived from an EMBL/GenBank/DDBJ whole genome shotgun (WGS) entry which is preliminary data.</text>
</comment>
<keyword evidence="2" id="KW-1185">Reference proteome</keyword>
<gene>
    <name evidence="1" type="ORF">T459_23078</name>
</gene>
<dbReference type="OMA" id="MDATITK"/>